<dbReference type="Proteomes" id="UP000005709">
    <property type="component" value="Unassembled WGS sequence"/>
</dbReference>
<name>C8PGC2_9BACT</name>
<organism evidence="2 3">
    <name type="scientific">Campylobacter gracilis RM3268</name>
    <dbReference type="NCBI Taxonomy" id="553220"/>
    <lineage>
        <taxon>Bacteria</taxon>
        <taxon>Pseudomonadati</taxon>
        <taxon>Campylobacterota</taxon>
        <taxon>Epsilonproteobacteria</taxon>
        <taxon>Campylobacterales</taxon>
        <taxon>Campylobacteraceae</taxon>
        <taxon>Campylobacter</taxon>
    </lineage>
</organism>
<feature type="transmembrane region" description="Helical" evidence="1">
    <location>
        <begin position="89"/>
        <end position="110"/>
    </location>
</feature>
<evidence type="ECO:0000313" key="2">
    <source>
        <dbReference type="EMBL" id="EEV18160.1"/>
    </source>
</evidence>
<feature type="transmembrane region" description="Helical" evidence="1">
    <location>
        <begin position="170"/>
        <end position="187"/>
    </location>
</feature>
<gene>
    <name evidence="2" type="ORF">CAMGR0001_0915</name>
</gene>
<keyword evidence="1" id="KW-0472">Membrane</keyword>
<dbReference type="RefSeq" id="WP_005870484.1">
    <property type="nucleotide sequence ID" value="NZ_ACYG01000019.1"/>
</dbReference>
<feature type="transmembrane region" description="Helical" evidence="1">
    <location>
        <begin position="116"/>
        <end position="138"/>
    </location>
</feature>
<feature type="transmembrane region" description="Helical" evidence="1">
    <location>
        <begin position="12"/>
        <end position="35"/>
    </location>
</feature>
<dbReference type="STRING" id="824.CGRAC_1145"/>
<keyword evidence="1" id="KW-0812">Transmembrane</keyword>
<reference evidence="2 3" key="1">
    <citation type="submission" date="2009-07" db="EMBL/GenBank/DDBJ databases">
        <authorList>
            <person name="Madupu R."/>
            <person name="Sebastian Y."/>
            <person name="Durkin A.S."/>
            <person name="Torralba M."/>
            <person name="Methe B."/>
            <person name="Sutton G.G."/>
            <person name="Strausberg R.L."/>
            <person name="Nelson K.E."/>
        </authorList>
    </citation>
    <scope>NUCLEOTIDE SEQUENCE [LARGE SCALE GENOMIC DNA]</scope>
    <source>
        <strain evidence="2 3">RM3268</strain>
    </source>
</reference>
<keyword evidence="3" id="KW-1185">Reference proteome</keyword>
<accession>C8PGC2</accession>
<protein>
    <submittedName>
        <fullName evidence="2">Uncharacterized protein</fullName>
    </submittedName>
</protein>
<feature type="transmembrane region" description="Helical" evidence="1">
    <location>
        <begin position="145"/>
        <end position="164"/>
    </location>
</feature>
<proteinExistence type="predicted"/>
<evidence type="ECO:0000256" key="1">
    <source>
        <dbReference type="SAM" id="Phobius"/>
    </source>
</evidence>
<feature type="transmembrane region" description="Helical" evidence="1">
    <location>
        <begin position="47"/>
        <end position="68"/>
    </location>
</feature>
<keyword evidence="1" id="KW-1133">Transmembrane helix</keyword>
<sequence>MQDLVSQARKEGMISTGIDLFLAAVPATLVALDIAKGDMLGLSGNKTATYIIGGIIFALLCVSVFFRLRALRKISMLSGIRAAALYRNCVIVCICVIAITSIFLSIPLSISHKHLAMILCILIAFAGAIYIIVAWFCINFALARVSGVGIFETYVWLCVILFPLNALYHLILPIVLIITSIVHLLAWSKIKNISVKV</sequence>
<comment type="caution">
    <text evidence="2">The sequence shown here is derived from an EMBL/GenBank/DDBJ whole genome shotgun (WGS) entry which is preliminary data.</text>
</comment>
<evidence type="ECO:0000313" key="3">
    <source>
        <dbReference type="Proteomes" id="UP000005709"/>
    </source>
</evidence>
<dbReference type="EMBL" id="ACYG01000019">
    <property type="protein sequence ID" value="EEV18160.1"/>
    <property type="molecule type" value="Genomic_DNA"/>
</dbReference>
<dbReference type="AlphaFoldDB" id="C8PGC2"/>